<dbReference type="PANTHER" id="PTHR34807">
    <property type="entry name" value="OS08G0270800 PROTEIN"/>
    <property type="match status" value="1"/>
</dbReference>
<dbReference type="OrthoDB" id="1295445at2759"/>
<protein>
    <submittedName>
        <fullName evidence="3">Uncharacterized protein</fullName>
    </submittedName>
</protein>
<organism evidence="3 4">
    <name type="scientific">Actinidia chinensis var. chinensis</name>
    <name type="common">Chinese soft-hair kiwi</name>
    <dbReference type="NCBI Taxonomy" id="1590841"/>
    <lineage>
        <taxon>Eukaryota</taxon>
        <taxon>Viridiplantae</taxon>
        <taxon>Streptophyta</taxon>
        <taxon>Embryophyta</taxon>
        <taxon>Tracheophyta</taxon>
        <taxon>Spermatophyta</taxon>
        <taxon>Magnoliopsida</taxon>
        <taxon>eudicotyledons</taxon>
        <taxon>Gunneridae</taxon>
        <taxon>Pentapetalae</taxon>
        <taxon>asterids</taxon>
        <taxon>Ericales</taxon>
        <taxon>Actinidiaceae</taxon>
        <taxon>Actinidia</taxon>
    </lineage>
</organism>
<feature type="region of interest" description="Disordered" evidence="2">
    <location>
        <begin position="83"/>
        <end position="144"/>
    </location>
</feature>
<evidence type="ECO:0000256" key="1">
    <source>
        <dbReference type="SAM" id="Coils"/>
    </source>
</evidence>
<dbReference type="OMA" id="WQDQVAF"/>
<evidence type="ECO:0000313" key="4">
    <source>
        <dbReference type="Proteomes" id="UP000241394"/>
    </source>
</evidence>
<gene>
    <name evidence="3" type="ORF">CEY00_Acc22430</name>
</gene>
<evidence type="ECO:0000256" key="2">
    <source>
        <dbReference type="SAM" id="MobiDB-lite"/>
    </source>
</evidence>
<accession>A0A2R6Q2H2</accession>
<comment type="caution">
    <text evidence="3">The sequence shown here is derived from an EMBL/GenBank/DDBJ whole genome shotgun (WGS) entry which is preliminary data.</text>
</comment>
<reference evidence="3 4" key="1">
    <citation type="submission" date="2017-07" db="EMBL/GenBank/DDBJ databases">
        <title>An improved, manually edited Actinidia chinensis var. chinensis (kiwifruit) genome highlights the challenges associated with draft genomes and gene prediction in plants.</title>
        <authorList>
            <person name="Pilkington S."/>
            <person name="Crowhurst R."/>
            <person name="Hilario E."/>
            <person name="Nardozza S."/>
            <person name="Fraser L."/>
            <person name="Peng Y."/>
            <person name="Gunaseelan K."/>
            <person name="Simpson R."/>
            <person name="Tahir J."/>
            <person name="Deroles S."/>
            <person name="Templeton K."/>
            <person name="Luo Z."/>
            <person name="Davy M."/>
            <person name="Cheng C."/>
            <person name="Mcneilage M."/>
            <person name="Scaglione D."/>
            <person name="Liu Y."/>
            <person name="Zhang Q."/>
            <person name="Datson P."/>
            <person name="De Silva N."/>
            <person name="Gardiner S."/>
            <person name="Bassett H."/>
            <person name="Chagne D."/>
            <person name="Mccallum J."/>
            <person name="Dzierzon H."/>
            <person name="Deng C."/>
            <person name="Wang Y.-Y."/>
            <person name="Barron N."/>
            <person name="Manako K."/>
            <person name="Bowen J."/>
            <person name="Foster T."/>
            <person name="Erridge Z."/>
            <person name="Tiffin H."/>
            <person name="Waite C."/>
            <person name="Davies K."/>
            <person name="Grierson E."/>
            <person name="Laing W."/>
            <person name="Kirk R."/>
            <person name="Chen X."/>
            <person name="Wood M."/>
            <person name="Montefiori M."/>
            <person name="Brummell D."/>
            <person name="Schwinn K."/>
            <person name="Catanach A."/>
            <person name="Fullerton C."/>
            <person name="Li D."/>
            <person name="Meiyalaghan S."/>
            <person name="Nieuwenhuizen N."/>
            <person name="Read N."/>
            <person name="Prakash R."/>
            <person name="Hunter D."/>
            <person name="Zhang H."/>
            <person name="Mckenzie M."/>
            <person name="Knabel M."/>
            <person name="Harris A."/>
            <person name="Allan A."/>
            <person name="Chen A."/>
            <person name="Janssen B."/>
            <person name="Plunkett B."/>
            <person name="Dwamena C."/>
            <person name="Voogd C."/>
            <person name="Leif D."/>
            <person name="Lafferty D."/>
            <person name="Souleyre E."/>
            <person name="Varkonyi-Gasic E."/>
            <person name="Gambi F."/>
            <person name="Hanley J."/>
            <person name="Yao J.-L."/>
            <person name="Cheung J."/>
            <person name="David K."/>
            <person name="Warren B."/>
            <person name="Marsh K."/>
            <person name="Snowden K."/>
            <person name="Lin-Wang K."/>
            <person name="Brian L."/>
            <person name="Martinez-Sanchez M."/>
            <person name="Wang M."/>
            <person name="Ileperuma N."/>
            <person name="Macnee N."/>
            <person name="Campin R."/>
            <person name="Mcatee P."/>
            <person name="Drummond R."/>
            <person name="Espley R."/>
            <person name="Ireland H."/>
            <person name="Wu R."/>
            <person name="Atkinson R."/>
            <person name="Karunairetnam S."/>
            <person name="Bulley S."/>
            <person name="Chunkath S."/>
            <person name="Hanley Z."/>
            <person name="Storey R."/>
            <person name="Thrimawithana A."/>
            <person name="Thomson S."/>
            <person name="David C."/>
            <person name="Testolin R."/>
        </authorList>
    </citation>
    <scope>NUCLEOTIDE SEQUENCE [LARGE SCALE GENOMIC DNA]</scope>
    <source>
        <strain evidence="4">cv. Red5</strain>
        <tissue evidence="3">Young leaf</tissue>
    </source>
</reference>
<feature type="coiled-coil region" evidence="1">
    <location>
        <begin position="31"/>
        <end position="65"/>
    </location>
</feature>
<keyword evidence="1" id="KW-0175">Coiled coil</keyword>
<feature type="compositionally biased region" description="Basic and acidic residues" evidence="2">
    <location>
        <begin position="115"/>
        <end position="140"/>
    </location>
</feature>
<dbReference type="Proteomes" id="UP000241394">
    <property type="component" value="Chromosome LG20"/>
</dbReference>
<evidence type="ECO:0000313" key="3">
    <source>
        <dbReference type="EMBL" id="PSS01072.1"/>
    </source>
</evidence>
<sequence>MKRDFVDLHQFRATDEEIRAKLKHQTLLQEYLQLQKEFVSKKRKLQATKQKRENLFSEIRFLRRRRRYLMEIPSLKHELEEGSVHKRDADMPRKMLEKKRNHSVKGAPLVSNPYKRREQISEEPLRIEEKLKNQSMDERRLGKKKISWQDEMPLKV</sequence>
<dbReference type="Gramene" id="PSS01072">
    <property type="protein sequence ID" value="PSS01072"/>
    <property type="gene ID" value="CEY00_Acc22430"/>
</dbReference>
<name>A0A2R6Q2H2_ACTCC</name>
<dbReference type="PANTHER" id="PTHR34807:SF6">
    <property type="entry name" value="MYB-CC TYPE TRANSCRIPTION FACTOR LHEQLE-CONTAINING DOMAIN-CONTAINING PROTEIN"/>
    <property type="match status" value="1"/>
</dbReference>
<proteinExistence type="predicted"/>
<dbReference type="EMBL" id="NKQK01000020">
    <property type="protein sequence ID" value="PSS01072.1"/>
    <property type="molecule type" value="Genomic_DNA"/>
</dbReference>
<dbReference type="InParanoid" id="A0A2R6Q2H2"/>
<dbReference type="AlphaFoldDB" id="A0A2R6Q2H2"/>
<reference evidence="4" key="2">
    <citation type="journal article" date="2018" name="BMC Genomics">
        <title>A manually annotated Actinidia chinensis var. chinensis (kiwifruit) genome highlights the challenges associated with draft genomes and gene prediction in plants.</title>
        <authorList>
            <person name="Pilkington S.M."/>
            <person name="Crowhurst R."/>
            <person name="Hilario E."/>
            <person name="Nardozza S."/>
            <person name="Fraser L."/>
            <person name="Peng Y."/>
            <person name="Gunaseelan K."/>
            <person name="Simpson R."/>
            <person name="Tahir J."/>
            <person name="Deroles S.C."/>
            <person name="Templeton K."/>
            <person name="Luo Z."/>
            <person name="Davy M."/>
            <person name="Cheng C."/>
            <person name="McNeilage M."/>
            <person name="Scaglione D."/>
            <person name="Liu Y."/>
            <person name="Zhang Q."/>
            <person name="Datson P."/>
            <person name="De Silva N."/>
            <person name="Gardiner S.E."/>
            <person name="Bassett H."/>
            <person name="Chagne D."/>
            <person name="McCallum J."/>
            <person name="Dzierzon H."/>
            <person name="Deng C."/>
            <person name="Wang Y.Y."/>
            <person name="Barron L."/>
            <person name="Manako K."/>
            <person name="Bowen J."/>
            <person name="Foster T.M."/>
            <person name="Erridge Z.A."/>
            <person name="Tiffin H."/>
            <person name="Waite C.N."/>
            <person name="Davies K.M."/>
            <person name="Grierson E.P."/>
            <person name="Laing W.A."/>
            <person name="Kirk R."/>
            <person name="Chen X."/>
            <person name="Wood M."/>
            <person name="Montefiori M."/>
            <person name="Brummell D.A."/>
            <person name="Schwinn K.E."/>
            <person name="Catanach A."/>
            <person name="Fullerton C."/>
            <person name="Li D."/>
            <person name="Meiyalaghan S."/>
            <person name="Nieuwenhuizen N."/>
            <person name="Read N."/>
            <person name="Prakash R."/>
            <person name="Hunter D."/>
            <person name="Zhang H."/>
            <person name="McKenzie M."/>
            <person name="Knabel M."/>
            <person name="Harris A."/>
            <person name="Allan A.C."/>
            <person name="Gleave A."/>
            <person name="Chen A."/>
            <person name="Janssen B.J."/>
            <person name="Plunkett B."/>
            <person name="Ampomah-Dwamena C."/>
            <person name="Voogd C."/>
            <person name="Leif D."/>
            <person name="Lafferty D."/>
            <person name="Souleyre E.J.F."/>
            <person name="Varkonyi-Gasic E."/>
            <person name="Gambi F."/>
            <person name="Hanley J."/>
            <person name="Yao J.L."/>
            <person name="Cheung J."/>
            <person name="David K.M."/>
            <person name="Warren B."/>
            <person name="Marsh K."/>
            <person name="Snowden K.C."/>
            <person name="Lin-Wang K."/>
            <person name="Brian L."/>
            <person name="Martinez-Sanchez M."/>
            <person name="Wang M."/>
            <person name="Ileperuma N."/>
            <person name="Macnee N."/>
            <person name="Campin R."/>
            <person name="McAtee P."/>
            <person name="Drummond R.S.M."/>
            <person name="Espley R.V."/>
            <person name="Ireland H.S."/>
            <person name="Wu R."/>
            <person name="Atkinson R.G."/>
            <person name="Karunairetnam S."/>
            <person name="Bulley S."/>
            <person name="Chunkath S."/>
            <person name="Hanley Z."/>
            <person name="Storey R."/>
            <person name="Thrimawithana A.H."/>
            <person name="Thomson S."/>
            <person name="David C."/>
            <person name="Testolin R."/>
            <person name="Huang H."/>
            <person name="Hellens R.P."/>
            <person name="Schaffer R.J."/>
        </authorList>
    </citation>
    <scope>NUCLEOTIDE SEQUENCE [LARGE SCALE GENOMIC DNA]</scope>
    <source>
        <strain evidence="4">cv. Red5</strain>
    </source>
</reference>
<keyword evidence="4" id="KW-1185">Reference proteome</keyword>
<feature type="compositionally biased region" description="Basic and acidic residues" evidence="2">
    <location>
        <begin position="83"/>
        <end position="95"/>
    </location>
</feature>